<dbReference type="EMBL" id="BAFE01000052">
    <property type="protein sequence ID" value="GAB48367.1"/>
    <property type="molecule type" value="Genomic_DNA"/>
</dbReference>
<evidence type="ECO:0000313" key="5">
    <source>
        <dbReference type="Proteomes" id="UP000004367"/>
    </source>
</evidence>
<feature type="domain" description="HTH tetR-type" evidence="3">
    <location>
        <begin position="16"/>
        <end position="76"/>
    </location>
</feature>
<protein>
    <submittedName>
        <fullName evidence="4">Putative TetR family transcriptional regulator</fullName>
    </submittedName>
</protein>
<dbReference type="InterPro" id="IPR009057">
    <property type="entry name" value="Homeodomain-like_sf"/>
</dbReference>
<dbReference type="Gene3D" id="1.10.357.10">
    <property type="entry name" value="Tetracycline Repressor, domain 2"/>
    <property type="match status" value="1"/>
</dbReference>
<evidence type="ECO:0000313" key="4">
    <source>
        <dbReference type="EMBL" id="GAB48367.1"/>
    </source>
</evidence>
<dbReference type="Pfam" id="PF00440">
    <property type="entry name" value="TetR_N"/>
    <property type="match status" value="1"/>
</dbReference>
<dbReference type="InterPro" id="IPR001647">
    <property type="entry name" value="HTH_TetR"/>
</dbReference>
<evidence type="ECO:0000259" key="3">
    <source>
        <dbReference type="PROSITE" id="PS50977"/>
    </source>
</evidence>
<dbReference type="eggNOG" id="COG1309">
    <property type="taxonomic scope" value="Bacteria"/>
</dbReference>
<dbReference type="PANTHER" id="PTHR30055:SF226">
    <property type="entry name" value="HTH-TYPE TRANSCRIPTIONAL REGULATOR PKSA"/>
    <property type="match status" value="1"/>
</dbReference>
<dbReference type="AlphaFoldDB" id="H5URK9"/>
<dbReference type="GO" id="GO:0003700">
    <property type="term" value="F:DNA-binding transcription factor activity"/>
    <property type="evidence" value="ECO:0007669"/>
    <property type="project" value="TreeGrafter"/>
</dbReference>
<gene>
    <name evidence="4" type="ORF">MOPEL_073_00070</name>
</gene>
<evidence type="ECO:0000256" key="2">
    <source>
        <dbReference type="PROSITE-ProRule" id="PRU00335"/>
    </source>
</evidence>
<dbReference type="Proteomes" id="UP000004367">
    <property type="component" value="Unassembled WGS sequence"/>
</dbReference>
<evidence type="ECO:0000256" key="1">
    <source>
        <dbReference type="ARBA" id="ARBA00023125"/>
    </source>
</evidence>
<dbReference type="RefSeq" id="WP_009482265.1">
    <property type="nucleotide sequence ID" value="NZ_BAFE01000052.1"/>
</dbReference>
<dbReference type="PROSITE" id="PS50977">
    <property type="entry name" value="HTH_TETR_2"/>
    <property type="match status" value="1"/>
</dbReference>
<accession>H5URK9</accession>
<comment type="caution">
    <text evidence="4">The sequence shown here is derived from an EMBL/GenBank/DDBJ whole genome shotgun (WGS) entry which is preliminary data.</text>
</comment>
<dbReference type="PANTHER" id="PTHR30055">
    <property type="entry name" value="HTH-TYPE TRANSCRIPTIONAL REGULATOR RUTR"/>
    <property type="match status" value="1"/>
</dbReference>
<feature type="DNA-binding region" description="H-T-H motif" evidence="2">
    <location>
        <begin position="39"/>
        <end position="58"/>
    </location>
</feature>
<keyword evidence="1 2" id="KW-0238">DNA-binding</keyword>
<dbReference type="InterPro" id="IPR050109">
    <property type="entry name" value="HTH-type_TetR-like_transc_reg"/>
</dbReference>
<organism evidence="4 5">
    <name type="scientific">Mobilicoccus pelagius NBRC 104925</name>
    <dbReference type="NCBI Taxonomy" id="1089455"/>
    <lineage>
        <taxon>Bacteria</taxon>
        <taxon>Bacillati</taxon>
        <taxon>Actinomycetota</taxon>
        <taxon>Actinomycetes</taxon>
        <taxon>Micrococcales</taxon>
        <taxon>Dermatophilaceae</taxon>
        <taxon>Mobilicoccus</taxon>
    </lineage>
</organism>
<sequence length="204" mass="21885">MTQLERPVSRRERNKAEKRARIREAASTLFAEHGYEKTTMAQVARDADVAIGTVFQYAATKPELLMMVAADRWGQVLDEVRTRLAGCDDPVEAIVTLVDPVIDTAHAEPELSMATARELLFGAAGPHRDEVAHIVGEVESAVADLLRRAGAGDLAPSAARLVVSGALLEINRTRTGRADPASARARLRNLVKVAVRGACSPAGL</sequence>
<name>H5URK9_9MICO</name>
<dbReference type="SUPFAM" id="SSF46689">
    <property type="entry name" value="Homeodomain-like"/>
    <property type="match status" value="1"/>
</dbReference>
<dbReference type="GO" id="GO:0000976">
    <property type="term" value="F:transcription cis-regulatory region binding"/>
    <property type="evidence" value="ECO:0007669"/>
    <property type="project" value="TreeGrafter"/>
</dbReference>
<keyword evidence="5" id="KW-1185">Reference proteome</keyword>
<proteinExistence type="predicted"/>
<reference evidence="4 5" key="1">
    <citation type="submission" date="2012-02" db="EMBL/GenBank/DDBJ databases">
        <title>Whole genome shotgun sequence of Mobilicoccus pelagius NBRC 104925.</title>
        <authorList>
            <person name="Yoshida Y."/>
            <person name="Hosoyama A."/>
            <person name="Tsuchikane K."/>
            <person name="Katsumata H."/>
            <person name="Yamazaki S."/>
            <person name="Fujita N."/>
        </authorList>
    </citation>
    <scope>NUCLEOTIDE SEQUENCE [LARGE SCALE GENOMIC DNA]</scope>
    <source>
        <strain evidence="4 5">NBRC 104925</strain>
    </source>
</reference>
<dbReference type="PRINTS" id="PR00455">
    <property type="entry name" value="HTHTETR"/>
</dbReference>